<accession>A0ABN3W8E8</accession>
<keyword evidence="1" id="KW-0472">Membrane</keyword>
<name>A0ABN3W8E8_9ACTN</name>
<evidence type="ECO:0000313" key="2">
    <source>
        <dbReference type="EMBL" id="GAA2904915.1"/>
    </source>
</evidence>
<organism evidence="2 3">
    <name type="scientific">Streptosporangium fragile</name>
    <dbReference type="NCBI Taxonomy" id="46186"/>
    <lineage>
        <taxon>Bacteria</taxon>
        <taxon>Bacillati</taxon>
        <taxon>Actinomycetota</taxon>
        <taxon>Actinomycetes</taxon>
        <taxon>Streptosporangiales</taxon>
        <taxon>Streptosporangiaceae</taxon>
        <taxon>Streptosporangium</taxon>
    </lineage>
</organism>
<evidence type="ECO:0000256" key="1">
    <source>
        <dbReference type="SAM" id="Phobius"/>
    </source>
</evidence>
<sequence length="167" mass="18442">MPDGHTQKQLTAVLDALDERLPGVRYRVRRFPDGAPYLRLTDLGTRHAALFLQDRQWVYLGEDRTGTAFEDVVGRFDDPPERVVGRLAARRHVPVPRPRSARLAWALGIGLVSAVGAGFFAAVIMAVLIPGDSYDYDLGLEKVIDALAVVAGLGVGWWLALRSWRVP</sequence>
<keyword evidence="3" id="KW-1185">Reference proteome</keyword>
<evidence type="ECO:0000313" key="3">
    <source>
        <dbReference type="Proteomes" id="UP001500831"/>
    </source>
</evidence>
<proteinExistence type="predicted"/>
<feature type="transmembrane region" description="Helical" evidence="1">
    <location>
        <begin position="143"/>
        <end position="161"/>
    </location>
</feature>
<feature type="transmembrane region" description="Helical" evidence="1">
    <location>
        <begin position="103"/>
        <end position="131"/>
    </location>
</feature>
<dbReference type="EMBL" id="BAAAVI010000081">
    <property type="protein sequence ID" value="GAA2904915.1"/>
    <property type="molecule type" value="Genomic_DNA"/>
</dbReference>
<keyword evidence="1" id="KW-0812">Transmembrane</keyword>
<comment type="caution">
    <text evidence="2">The sequence shown here is derived from an EMBL/GenBank/DDBJ whole genome shotgun (WGS) entry which is preliminary data.</text>
</comment>
<dbReference type="Proteomes" id="UP001500831">
    <property type="component" value="Unassembled WGS sequence"/>
</dbReference>
<gene>
    <name evidence="2" type="ORF">GCM10010517_71020</name>
</gene>
<keyword evidence="1" id="KW-1133">Transmembrane helix</keyword>
<protein>
    <submittedName>
        <fullName evidence="2">Uncharacterized protein</fullName>
    </submittedName>
</protein>
<reference evidence="2 3" key="1">
    <citation type="journal article" date="2019" name="Int. J. Syst. Evol. Microbiol.">
        <title>The Global Catalogue of Microorganisms (GCM) 10K type strain sequencing project: providing services to taxonomists for standard genome sequencing and annotation.</title>
        <authorList>
            <consortium name="The Broad Institute Genomics Platform"/>
            <consortium name="The Broad Institute Genome Sequencing Center for Infectious Disease"/>
            <person name="Wu L."/>
            <person name="Ma J."/>
        </authorList>
    </citation>
    <scope>NUCLEOTIDE SEQUENCE [LARGE SCALE GENOMIC DNA]</scope>
    <source>
        <strain evidence="2 3">JCM 6242</strain>
    </source>
</reference>
<dbReference type="RefSeq" id="WP_344980708.1">
    <property type="nucleotide sequence ID" value="NZ_BAAAVI010000081.1"/>
</dbReference>